<dbReference type="EMBL" id="CM039428">
    <property type="protein sequence ID" value="KAI4352330.1"/>
    <property type="molecule type" value="Genomic_DNA"/>
</dbReference>
<comment type="caution">
    <text evidence="1">The sequence shown here is derived from an EMBL/GenBank/DDBJ whole genome shotgun (WGS) entry which is preliminary data.</text>
</comment>
<organism evidence="1 2">
    <name type="scientific">Bauhinia variegata</name>
    <name type="common">Purple orchid tree</name>
    <name type="synonym">Phanera variegata</name>
    <dbReference type="NCBI Taxonomy" id="167791"/>
    <lineage>
        <taxon>Eukaryota</taxon>
        <taxon>Viridiplantae</taxon>
        <taxon>Streptophyta</taxon>
        <taxon>Embryophyta</taxon>
        <taxon>Tracheophyta</taxon>
        <taxon>Spermatophyta</taxon>
        <taxon>Magnoliopsida</taxon>
        <taxon>eudicotyledons</taxon>
        <taxon>Gunneridae</taxon>
        <taxon>Pentapetalae</taxon>
        <taxon>rosids</taxon>
        <taxon>fabids</taxon>
        <taxon>Fabales</taxon>
        <taxon>Fabaceae</taxon>
        <taxon>Cercidoideae</taxon>
        <taxon>Cercideae</taxon>
        <taxon>Bauhiniinae</taxon>
        <taxon>Bauhinia</taxon>
    </lineage>
</organism>
<reference evidence="1 2" key="1">
    <citation type="journal article" date="2022" name="DNA Res.">
        <title>Chromosomal-level genome assembly of the orchid tree Bauhinia variegata (Leguminosae; Cercidoideae) supports the allotetraploid origin hypothesis of Bauhinia.</title>
        <authorList>
            <person name="Zhong Y."/>
            <person name="Chen Y."/>
            <person name="Zheng D."/>
            <person name="Pang J."/>
            <person name="Liu Y."/>
            <person name="Luo S."/>
            <person name="Meng S."/>
            <person name="Qian L."/>
            <person name="Wei D."/>
            <person name="Dai S."/>
            <person name="Zhou R."/>
        </authorList>
    </citation>
    <scope>NUCLEOTIDE SEQUENCE [LARGE SCALE GENOMIC DNA]</scope>
    <source>
        <strain evidence="1">BV-YZ2020</strain>
    </source>
</reference>
<dbReference type="Proteomes" id="UP000828941">
    <property type="component" value="Chromosome 3"/>
</dbReference>
<gene>
    <name evidence="1" type="ORF">L6164_006593</name>
</gene>
<proteinExistence type="predicted"/>
<name>A0ACB9PU96_BAUVA</name>
<keyword evidence="2" id="KW-1185">Reference proteome</keyword>
<protein>
    <submittedName>
        <fullName evidence="1">Uncharacterized protein</fullName>
    </submittedName>
</protein>
<accession>A0ACB9PU96</accession>
<evidence type="ECO:0000313" key="1">
    <source>
        <dbReference type="EMBL" id="KAI4352330.1"/>
    </source>
</evidence>
<evidence type="ECO:0000313" key="2">
    <source>
        <dbReference type="Proteomes" id="UP000828941"/>
    </source>
</evidence>
<sequence length="369" mass="41967">MQSFFISRLIASKPWRNSTQLGFLTQNAFLFLNSFTCKPNFQLRENNSFTVSYLIDSCGLSPTAAVQASKFVRFENPDKPNSVLSILRNYGLSEIQLSKLVKTSPKVLVADSETTLLPKMKFLQSIGVSNSDLPEILAVNPVLLFRSLNKCLIPLYRVLKSVLSNNEEVIKAFKFGYWHYSKGDMDNIVTNIKLLREVGVPQRFVSHLVTCYPSVAFFKHAKFDEAVKSVLEMGFDPSKSSFITAINVLVKLRQPLWESRLKTFERWGWSREMALSAFKKFPKFMITSEEKIGKVMHFLVNEMGYAPEDIARLPVVVTLSLKKRIIPRCSVVQTLKSKHLLKNDLRLGGFIILSEKKFSECFVSRLAGP</sequence>